<reference evidence="11 12" key="1">
    <citation type="submission" date="2017-11" db="EMBL/GenBank/DDBJ databases">
        <authorList>
            <person name="Han C.G."/>
        </authorList>
    </citation>
    <scope>NUCLEOTIDE SEQUENCE [LARGE SCALE GENOMIC DNA]</scope>
    <source>
        <strain evidence="11 12">A10</strain>
    </source>
</reference>
<evidence type="ECO:0000256" key="10">
    <source>
        <dbReference type="SAM" id="Phobius"/>
    </source>
</evidence>
<evidence type="ECO:0000313" key="11">
    <source>
        <dbReference type="EMBL" id="PLO66730.1"/>
    </source>
</evidence>
<dbReference type="PANTHER" id="PTHR47019">
    <property type="entry name" value="LIPID II FLIPPASE MURJ"/>
    <property type="match status" value="1"/>
</dbReference>
<accession>A0A2J5PLV7</accession>
<proteinExistence type="inferred from homology"/>
<dbReference type="GO" id="GO:0005886">
    <property type="term" value="C:plasma membrane"/>
    <property type="evidence" value="ECO:0007669"/>
    <property type="project" value="UniProtKB-SubCell"/>
</dbReference>
<dbReference type="PANTHER" id="PTHR47019:SF1">
    <property type="entry name" value="LIPID II FLIPPASE MURJ"/>
    <property type="match status" value="1"/>
</dbReference>
<evidence type="ECO:0000313" key="12">
    <source>
        <dbReference type="Proteomes" id="UP000234667"/>
    </source>
</evidence>
<keyword evidence="4" id="KW-0133">Cell shape</keyword>
<feature type="transmembrane region" description="Helical" evidence="10">
    <location>
        <begin position="47"/>
        <end position="72"/>
    </location>
</feature>
<evidence type="ECO:0000256" key="2">
    <source>
        <dbReference type="ARBA" id="ARBA00022475"/>
    </source>
</evidence>
<dbReference type="InterPro" id="IPR004268">
    <property type="entry name" value="MurJ"/>
</dbReference>
<comment type="similarity">
    <text evidence="9">Belongs to the MurJ/MviN family.</text>
</comment>
<evidence type="ECO:0000256" key="4">
    <source>
        <dbReference type="ARBA" id="ARBA00022960"/>
    </source>
</evidence>
<evidence type="ECO:0000256" key="7">
    <source>
        <dbReference type="ARBA" id="ARBA00023136"/>
    </source>
</evidence>
<evidence type="ECO:0000256" key="3">
    <source>
        <dbReference type="ARBA" id="ARBA00022692"/>
    </source>
</evidence>
<evidence type="ECO:0000256" key="9">
    <source>
        <dbReference type="ARBA" id="ARBA00061532"/>
    </source>
</evidence>
<evidence type="ECO:0000256" key="5">
    <source>
        <dbReference type="ARBA" id="ARBA00022984"/>
    </source>
</evidence>
<gene>
    <name evidence="11" type="ORF">CWN49_20320</name>
</gene>
<organism evidence="11 12">
    <name type="scientific">Klebsiella michiganensis</name>
    <dbReference type="NCBI Taxonomy" id="1134687"/>
    <lineage>
        <taxon>Bacteria</taxon>
        <taxon>Pseudomonadati</taxon>
        <taxon>Pseudomonadota</taxon>
        <taxon>Gammaproteobacteria</taxon>
        <taxon>Enterobacterales</taxon>
        <taxon>Enterobacteriaceae</taxon>
        <taxon>Klebsiella/Raoultella group</taxon>
        <taxon>Klebsiella</taxon>
    </lineage>
</organism>
<dbReference type="Pfam" id="PF03023">
    <property type="entry name" value="MurJ"/>
    <property type="match status" value="1"/>
</dbReference>
<keyword evidence="6 10" id="KW-1133">Transmembrane helix</keyword>
<keyword evidence="3 10" id="KW-0812">Transmembrane</keyword>
<keyword evidence="2" id="KW-1003">Cell membrane</keyword>
<feature type="non-terminal residue" evidence="11">
    <location>
        <position position="1"/>
    </location>
</feature>
<comment type="caution">
    <text evidence="11">The sequence shown here is derived from an EMBL/GenBank/DDBJ whole genome shotgun (WGS) entry which is preliminary data.</text>
</comment>
<keyword evidence="7 10" id="KW-0472">Membrane</keyword>
<dbReference type="InterPro" id="IPR051050">
    <property type="entry name" value="Lipid_II_flippase_MurJ/MviN"/>
</dbReference>
<dbReference type="AlphaFoldDB" id="A0A2J5PLV7"/>
<comment type="function">
    <text evidence="8">Involved in peptidoglycan biosynthesis. Transports lipid-linked peptidoglycan precursors from the inner to the outer leaflet of the cytoplasmic membrane.</text>
</comment>
<feature type="transmembrane region" description="Helical" evidence="10">
    <location>
        <begin position="84"/>
        <end position="107"/>
    </location>
</feature>
<evidence type="ECO:0000256" key="1">
    <source>
        <dbReference type="ARBA" id="ARBA00004651"/>
    </source>
</evidence>
<dbReference type="Proteomes" id="UP000234667">
    <property type="component" value="Unassembled WGS sequence"/>
</dbReference>
<dbReference type="GO" id="GO:0015648">
    <property type="term" value="F:lipid-linked peptidoglycan transporter activity"/>
    <property type="evidence" value="ECO:0007669"/>
    <property type="project" value="TreeGrafter"/>
</dbReference>
<sequence length="117" mass="13126">QVMNLAFIGPLKHAGLSLSIGLAACLNAALLYWQLRKQKIFTPQPGWFLFLLRLVIAVIIMSAALLGVMYLMPEWSQGTMPFRLLRLMVVVMAGVVAYFATLLLLGFRVKEFARRTV</sequence>
<keyword evidence="5" id="KW-0573">Peptidoglycan synthesis</keyword>
<dbReference type="GO" id="GO:0034204">
    <property type="term" value="P:lipid translocation"/>
    <property type="evidence" value="ECO:0007669"/>
    <property type="project" value="TreeGrafter"/>
</dbReference>
<feature type="transmembrane region" description="Helical" evidence="10">
    <location>
        <begin position="14"/>
        <end position="35"/>
    </location>
</feature>
<name>A0A2J5PLV7_9ENTR</name>
<dbReference type="GO" id="GO:0008360">
    <property type="term" value="P:regulation of cell shape"/>
    <property type="evidence" value="ECO:0007669"/>
    <property type="project" value="UniProtKB-KW"/>
</dbReference>
<dbReference type="GO" id="GO:0009252">
    <property type="term" value="P:peptidoglycan biosynthetic process"/>
    <property type="evidence" value="ECO:0007669"/>
    <property type="project" value="UniProtKB-KW"/>
</dbReference>
<evidence type="ECO:0000256" key="6">
    <source>
        <dbReference type="ARBA" id="ARBA00022989"/>
    </source>
</evidence>
<evidence type="ECO:0000256" key="8">
    <source>
        <dbReference type="ARBA" id="ARBA00060041"/>
    </source>
</evidence>
<protein>
    <submittedName>
        <fullName evidence="11">Lipid II flippase MurJ</fullName>
    </submittedName>
</protein>
<dbReference type="EMBL" id="PIDR01000695">
    <property type="protein sequence ID" value="PLO66730.1"/>
    <property type="molecule type" value="Genomic_DNA"/>
</dbReference>
<reference evidence="11 12" key="2">
    <citation type="submission" date="2018-01" db="EMBL/GenBank/DDBJ databases">
        <title>Genomic study of Klebsiella pneumoniae.</title>
        <authorList>
            <person name="Yang Y."/>
            <person name="Bicalho R."/>
        </authorList>
    </citation>
    <scope>NUCLEOTIDE SEQUENCE [LARGE SCALE GENOMIC DNA]</scope>
    <source>
        <strain evidence="11 12">A10</strain>
    </source>
</reference>
<comment type="subcellular location">
    <subcellularLocation>
        <location evidence="1">Cell membrane</location>
        <topology evidence="1">Multi-pass membrane protein</topology>
    </subcellularLocation>
</comment>